<evidence type="ECO:0000313" key="14">
    <source>
        <dbReference type="EMBL" id="MEJ8572808.1"/>
    </source>
</evidence>
<dbReference type="GO" id="GO:0004715">
    <property type="term" value="F:non-membrane spanning protein tyrosine kinase activity"/>
    <property type="evidence" value="ECO:0007669"/>
    <property type="project" value="UniProtKB-EC"/>
</dbReference>
<proteinExistence type="predicted"/>
<sequence length="858" mass="93733">MNGSDSEGEKRPEVGGSPPDPASGARSPGKSEPGASECDGHSSPPGEAGIRRSGEAEEHAAWDHDATAGPEHGSSGRGNGQQDDWTEGPARRNGGNGAPRDARQTEEPALPSPVGKKALVRRETLPDAYAPQSAYFEQPGSDIAAEFRKYLGILLKHRLLIIGVVFVVVTGGLIYTLLVTPIYRASTTIQISRELPKIMNVEGVQAIDGARDLDFYQTQFEILRSRSMAERVVAEGNLADDTAFLKTETPSPWAKLLQIVFGGADDSPMPSLEARKNMATWRVIAGMRIDPIRSSSLVRLSFDSPDPAVAQRVVNAIADGYIAANLDRRYEASTYARKFLEDRLKETKLKLEESEKELVRYAGKEQIVNTSESQTLAMTNLSAANDALTEISRERLRNELTWRQLQSKTDLGLSPILESESLEEMRLERAALVAEYQNKLSVYKPAFPEMLKLQAQIDELARQIDTEVSLIKESAKARYEASVEQEQALQQQVDALKSEVLDFRDRSIQYTILQREVDTNRALYDALLQRYKEIGVAGGVGTNNISVVDYAQLPGAPYTPNMRSNLIRALMLGLLFGGMAAFAREYLDDTFKSPEDVEDNLALPLLGVVPATGRRDTPIDLLEDPRSAVSEAFRSLRTALQFSTASGVPRSLLVTSSRASEGKSTTAFVLARYFAHLGMRVLLIDADLRKPTLHRHMESEETAGLTNCLAGSMRPPDVLLETDLPTLTFMPCGPLPPNPAELLASPKMLSLLSVACEKYELVVIDGPPVAGLADAPLLASIAEGTLLVVEANGTRRSVAKSALKRLYFARAQMLGVLLNKFDIKQAGYTYGYGYGYGDTAYYGYGVDPQGTLPDARES</sequence>
<evidence type="ECO:0000256" key="4">
    <source>
        <dbReference type="ARBA" id="ARBA00022741"/>
    </source>
</evidence>
<dbReference type="Pfam" id="PF13807">
    <property type="entry name" value="GNVR"/>
    <property type="match status" value="1"/>
</dbReference>
<dbReference type="Pfam" id="PF01656">
    <property type="entry name" value="CbiA"/>
    <property type="match status" value="1"/>
</dbReference>
<dbReference type="GO" id="GO:0005886">
    <property type="term" value="C:plasma membrane"/>
    <property type="evidence" value="ECO:0007669"/>
    <property type="project" value="UniProtKB-SubCell"/>
</dbReference>
<dbReference type="InterPro" id="IPR005702">
    <property type="entry name" value="Wzc-like_C"/>
</dbReference>
<evidence type="ECO:0000256" key="3">
    <source>
        <dbReference type="ARBA" id="ARBA00022692"/>
    </source>
</evidence>
<dbReference type="PANTHER" id="PTHR32309">
    <property type="entry name" value="TYROSINE-PROTEIN KINASE"/>
    <property type="match status" value="1"/>
</dbReference>
<keyword evidence="8" id="KW-0175">Coiled coil</keyword>
<accession>A0AAW9RY11</accession>
<feature type="domain" description="Tyrosine-protein kinase G-rich" evidence="13">
    <location>
        <begin position="513"/>
        <end position="585"/>
    </location>
</feature>
<evidence type="ECO:0000256" key="8">
    <source>
        <dbReference type="SAM" id="Coils"/>
    </source>
</evidence>
<gene>
    <name evidence="14" type="ORF">V3328_15060</name>
</gene>
<keyword evidence="6 10" id="KW-1133">Transmembrane helix</keyword>
<evidence type="ECO:0000259" key="12">
    <source>
        <dbReference type="Pfam" id="PF02706"/>
    </source>
</evidence>
<dbReference type="CDD" id="cd05387">
    <property type="entry name" value="BY-kinase"/>
    <property type="match status" value="1"/>
</dbReference>
<keyword evidence="3 10" id="KW-0812">Transmembrane</keyword>
<keyword evidence="4" id="KW-0547">Nucleotide-binding</keyword>
<evidence type="ECO:0000259" key="13">
    <source>
        <dbReference type="Pfam" id="PF13807"/>
    </source>
</evidence>
<name>A0AAW9RY11_9HYPH</name>
<comment type="subcellular location">
    <subcellularLocation>
        <location evidence="1">Cell membrane</location>
        <topology evidence="1">Multi-pass membrane protein</topology>
    </subcellularLocation>
</comment>
<dbReference type="SUPFAM" id="SSF52540">
    <property type="entry name" value="P-loop containing nucleoside triphosphate hydrolases"/>
    <property type="match status" value="1"/>
</dbReference>
<feature type="transmembrane region" description="Helical" evidence="10">
    <location>
        <begin position="159"/>
        <end position="183"/>
    </location>
</feature>
<dbReference type="Proteomes" id="UP001378188">
    <property type="component" value="Unassembled WGS sequence"/>
</dbReference>
<reference evidence="14 15" key="1">
    <citation type="submission" date="2024-02" db="EMBL/GenBank/DDBJ databases">
        <title>Genome analysis and characterization of Microbaculum marinisediminis sp. nov., isolated from marine sediment.</title>
        <authorList>
            <person name="Du Z.-J."/>
            <person name="Ye Y.-Q."/>
            <person name="Zhang Z.-R."/>
            <person name="Yuan S.-M."/>
            <person name="Zhang X.-Y."/>
        </authorList>
    </citation>
    <scope>NUCLEOTIDE SEQUENCE [LARGE SCALE GENOMIC DNA]</scope>
    <source>
        <strain evidence="14 15">SDUM1044001</strain>
    </source>
</reference>
<organism evidence="14 15">
    <name type="scientific">Microbaculum marinum</name>
    <dbReference type="NCBI Taxonomy" id="1764581"/>
    <lineage>
        <taxon>Bacteria</taxon>
        <taxon>Pseudomonadati</taxon>
        <taxon>Pseudomonadota</taxon>
        <taxon>Alphaproteobacteria</taxon>
        <taxon>Hyphomicrobiales</taxon>
        <taxon>Tepidamorphaceae</taxon>
        <taxon>Microbaculum</taxon>
    </lineage>
</organism>
<feature type="coiled-coil region" evidence="8">
    <location>
        <begin position="337"/>
        <end position="364"/>
    </location>
</feature>
<feature type="domain" description="Polysaccharide chain length determinant N-terminal" evidence="12">
    <location>
        <begin position="147"/>
        <end position="235"/>
    </location>
</feature>
<dbReference type="EMBL" id="JAZHOF010000006">
    <property type="protein sequence ID" value="MEJ8572808.1"/>
    <property type="molecule type" value="Genomic_DNA"/>
</dbReference>
<dbReference type="RefSeq" id="WP_340330510.1">
    <property type="nucleotide sequence ID" value="NZ_JAZHOF010000006.1"/>
</dbReference>
<dbReference type="Pfam" id="PF02706">
    <property type="entry name" value="Wzz"/>
    <property type="match status" value="1"/>
</dbReference>
<dbReference type="InterPro" id="IPR002586">
    <property type="entry name" value="CobQ/CobB/MinD/ParA_Nub-bd_dom"/>
</dbReference>
<dbReference type="GO" id="GO:0005524">
    <property type="term" value="F:ATP binding"/>
    <property type="evidence" value="ECO:0007669"/>
    <property type="project" value="UniProtKB-KW"/>
</dbReference>
<evidence type="ECO:0000256" key="5">
    <source>
        <dbReference type="ARBA" id="ARBA00022840"/>
    </source>
</evidence>
<feature type="domain" description="CobQ/CobB/MinD/ParA nucleotide binding" evidence="11">
    <location>
        <begin position="654"/>
        <end position="824"/>
    </location>
</feature>
<evidence type="ECO:0000256" key="2">
    <source>
        <dbReference type="ARBA" id="ARBA00022475"/>
    </source>
</evidence>
<dbReference type="EC" id="2.7.10.2" evidence="14"/>
<feature type="region of interest" description="Disordered" evidence="9">
    <location>
        <begin position="1"/>
        <end position="117"/>
    </location>
</feature>
<evidence type="ECO:0000256" key="9">
    <source>
        <dbReference type="SAM" id="MobiDB-lite"/>
    </source>
</evidence>
<feature type="compositionally biased region" description="Basic and acidic residues" evidence="9">
    <location>
        <begin position="49"/>
        <end position="66"/>
    </location>
</feature>
<evidence type="ECO:0000256" key="7">
    <source>
        <dbReference type="ARBA" id="ARBA00023136"/>
    </source>
</evidence>
<dbReference type="InterPro" id="IPR003856">
    <property type="entry name" value="LPS_length_determ_N"/>
</dbReference>
<keyword evidence="7 10" id="KW-0472">Membrane</keyword>
<evidence type="ECO:0000256" key="6">
    <source>
        <dbReference type="ARBA" id="ARBA00022989"/>
    </source>
</evidence>
<protein>
    <submittedName>
        <fullName evidence="14">Polysaccharide biosynthesis tyrosine autokinase</fullName>
        <ecNumber evidence="14">2.7.10.2</ecNumber>
    </submittedName>
</protein>
<evidence type="ECO:0000256" key="10">
    <source>
        <dbReference type="SAM" id="Phobius"/>
    </source>
</evidence>
<dbReference type="PANTHER" id="PTHR32309:SF13">
    <property type="entry name" value="FERRIC ENTEROBACTIN TRANSPORT PROTEIN FEPE"/>
    <property type="match status" value="1"/>
</dbReference>
<evidence type="ECO:0000256" key="1">
    <source>
        <dbReference type="ARBA" id="ARBA00004651"/>
    </source>
</evidence>
<dbReference type="Gene3D" id="3.40.50.300">
    <property type="entry name" value="P-loop containing nucleotide triphosphate hydrolases"/>
    <property type="match status" value="1"/>
</dbReference>
<dbReference type="InterPro" id="IPR050445">
    <property type="entry name" value="Bact_polysacc_biosynth/exp"/>
</dbReference>
<keyword evidence="5" id="KW-0067">ATP-binding</keyword>
<dbReference type="AlphaFoldDB" id="A0AAW9RY11"/>
<comment type="caution">
    <text evidence="14">The sequence shown here is derived from an EMBL/GenBank/DDBJ whole genome shotgun (WGS) entry which is preliminary data.</text>
</comment>
<keyword evidence="14" id="KW-0808">Transferase</keyword>
<evidence type="ECO:0000313" key="15">
    <source>
        <dbReference type="Proteomes" id="UP001378188"/>
    </source>
</evidence>
<keyword evidence="2" id="KW-1003">Cell membrane</keyword>
<keyword evidence="15" id="KW-1185">Reference proteome</keyword>
<dbReference type="NCBIfam" id="TIGR01007">
    <property type="entry name" value="eps_fam"/>
    <property type="match status" value="1"/>
</dbReference>
<feature type="coiled-coil region" evidence="8">
    <location>
        <begin position="472"/>
        <end position="506"/>
    </location>
</feature>
<dbReference type="InterPro" id="IPR032807">
    <property type="entry name" value="GNVR"/>
</dbReference>
<evidence type="ECO:0000259" key="11">
    <source>
        <dbReference type="Pfam" id="PF01656"/>
    </source>
</evidence>
<dbReference type="InterPro" id="IPR027417">
    <property type="entry name" value="P-loop_NTPase"/>
</dbReference>